<dbReference type="Proteomes" id="UP001149165">
    <property type="component" value="Unassembled WGS sequence"/>
</dbReference>
<feature type="domain" description="AB hydrolase-1" evidence="1">
    <location>
        <begin position="87"/>
        <end position="368"/>
    </location>
</feature>
<dbReference type="EMBL" id="JAPQKH010000006">
    <property type="protein sequence ID" value="KAJ5093386.1"/>
    <property type="molecule type" value="Genomic_DNA"/>
</dbReference>
<dbReference type="GO" id="GO:0072330">
    <property type="term" value="P:monocarboxylic acid biosynthetic process"/>
    <property type="evidence" value="ECO:0007669"/>
    <property type="project" value="UniProtKB-ARBA"/>
</dbReference>
<dbReference type="AlphaFoldDB" id="A0A9W9F4L1"/>
<name>A0A9W9F4L1_9EURO</name>
<dbReference type="Pfam" id="PF12697">
    <property type="entry name" value="Abhydrolase_6"/>
    <property type="match status" value="1"/>
</dbReference>
<comment type="caution">
    <text evidence="2">The sequence shown here is derived from an EMBL/GenBank/DDBJ whole genome shotgun (WGS) entry which is preliminary data.</text>
</comment>
<reference evidence="2" key="2">
    <citation type="journal article" date="2023" name="IMA Fungus">
        <title>Comparative genomic study of the Penicillium genus elucidates a diverse pangenome and 15 lateral gene transfer events.</title>
        <authorList>
            <person name="Petersen C."/>
            <person name="Sorensen T."/>
            <person name="Nielsen M.R."/>
            <person name="Sondergaard T.E."/>
            <person name="Sorensen J.L."/>
            <person name="Fitzpatrick D.A."/>
            <person name="Frisvad J.C."/>
            <person name="Nielsen K.L."/>
        </authorList>
    </citation>
    <scope>NUCLEOTIDE SEQUENCE</scope>
    <source>
        <strain evidence="2">IBT 30069</strain>
    </source>
</reference>
<evidence type="ECO:0000313" key="2">
    <source>
        <dbReference type="EMBL" id="KAJ5093386.1"/>
    </source>
</evidence>
<evidence type="ECO:0000313" key="3">
    <source>
        <dbReference type="Proteomes" id="UP001149165"/>
    </source>
</evidence>
<dbReference type="InterPro" id="IPR000073">
    <property type="entry name" value="AB_hydrolase_1"/>
</dbReference>
<protein>
    <submittedName>
        <fullName evidence="2">Toxin biosynthesis protein</fullName>
    </submittedName>
</protein>
<organism evidence="2 3">
    <name type="scientific">Penicillium angulare</name>
    <dbReference type="NCBI Taxonomy" id="116970"/>
    <lineage>
        <taxon>Eukaryota</taxon>
        <taxon>Fungi</taxon>
        <taxon>Dikarya</taxon>
        <taxon>Ascomycota</taxon>
        <taxon>Pezizomycotina</taxon>
        <taxon>Eurotiomycetes</taxon>
        <taxon>Eurotiomycetidae</taxon>
        <taxon>Eurotiales</taxon>
        <taxon>Aspergillaceae</taxon>
        <taxon>Penicillium</taxon>
    </lineage>
</organism>
<reference evidence="2" key="1">
    <citation type="submission" date="2022-11" db="EMBL/GenBank/DDBJ databases">
        <authorList>
            <person name="Petersen C."/>
        </authorList>
    </citation>
    <scope>NUCLEOTIDE SEQUENCE</scope>
    <source>
        <strain evidence="2">IBT 30069</strain>
    </source>
</reference>
<gene>
    <name evidence="2" type="ORF">N7456_009247</name>
</gene>
<sequence>MATFKIVEHVIPGQHIREYYHSVKGRQEAPVQLAIKQYIPLDRPEPIPDNAVTIIGTHGNGSPKVSYAINTAITGCGGELFEPFWQRLSIQLQKQGVPLRAIWIADIANQGASGILNEDIRGDPNHWHDHSRDLLHMVNHFRDEIPRPVIGVGHSMGCAQLVHLSILHPRLLSSLLLYEPVILGDNTIKTSPAGFIARRKDLWKSREEAEAYLRKRLTWHPEVVDRYIQFGLRSTPSRLYNSETAPNLSTSAVTLSTTRYQEAMGYAIPNLEPEASGLDPWLLPGWSDKQRDDIIGRPEAWVAMELLPFVRPSVFWVFGTKSYLSWPESQDEKMQKTGTGVGGSGGAKRGMVEKAVLEGASHNVILEDLDWSADVGSEWVKRWFKNWLADEQKLAGYQSKISDSVTGKASEASLSAWSQTGQTGRPKL</sequence>
<dbReference type="OrthoDB" id="94039at2759"/>
<dbReference type="InterPro" id="IPR029058">
    <property type="entry name" value="AB_hydrolase_fold"/>
</dbReference>
<proteinExistence type="predicted"/>
<accession>A0A9W9F4L1</accession>
<evidence type="ECO:0000259" key="1">
    <source>
        <dbReference type="Pfam" id="PF12697"/>
    </source>
</evidence>
<keyword evidence="3" id="KW-1185">Reference proteome</keyword>
<dbReference type="SUPFAM" id="SSF53474">
    <property type="entry name" value="alpha/beta-Hydrolases"/>
    <property type="match status" value="1"/>
</dbReference>
<dbReference type="GO" id="GO:0017000">
    <property type="term" value="P:antibiotic biosynthetic process"/>
    <property type="evidence" value="ECO:0007669"/>
    <property type="project" value="UniProtKB-ARBA"/>
</dbReference>
<dbReference type="Gene3D" id="3.40.50.1820">
    <property type="entry name" value="alpha/beta hydrolase"/>
    <property type="match status" value="1"/>
</dbReference>